<dbReference type="EMBL" id="VFOP01000001">
    <property type="protein sequence ID" value="TQL49262.1"/>
    <property type="molecule type" value="Genomic_DNA"/>
</dbReference>
<dbReference type="PANTHER" id="PTHR40086">
    <property type="entry name" value="PHOSPHOTRANSFERASE YTMP-RELATED"/>
    <property type="match status" value="1"/>
</dbReference>
<keyword evidence="2" id="KW-0418">Kinase</keyword>
<organism evidence="2 3">
    <name type="scientific">Ornithinicoccus hortensis</name>
    <dbReference type="NCBI Taxonomy" id="82346"/>
    <lineage>
        <taxon>Bacteria</taxon>
        <taxon>Bacillati</taxon>
        <taxon>Actinomycetota</taxon>
        <taxon>Actinomycetes</taxon>
        <taxon>Micrococcales</taxon>
        <taxon>Intrasporangiaceae</taxon>
        <taxon>Ornithinicoccus</taxon>
    </lineage>
</organism>
<accession>A0A542YMF5</accession>
<name>A0A542YMF5_9MICO</name>
<dbReference type="Proteomes" id="UP000319516">
    <property type="component" value="Unassembled WGS sequence"/>
</dbReference>
<evidence type="ECO:0000259" key="1">
    <source>
        <dbReference type="Pfam" id="PF01636"/>
    </source>
</evidence>
<dbReference type="Gene3D" id="3.90.1200.10">
    <property type="match status" value="2"/>
</dbReference>
<keyword evidence="3" id="KW-1185">Reference proteome</keyword>
<dbReference type="InterPro" id="IPR052077">
    <property type="entry name" value="CcrZ_PhaseVar_Mediator"/>
</dbReference>
<sequence>MGDEDGELDPSAVAGAFGLGARARFTGAPEAGRVGVVRRLDTDRGSWAVKVADRPVDVAALARQADLQDRVRAAGVLTPEVVRTADGAVTAQVNGRTLQVLSWLELGPVDRSLDPVGVGRLVAALHRVALPADGAVEEWFAEPVPTDRWHGLVDELYAAGAPFADRLSELLPELVAVSQLAERYPPVQVCHLDLFADNVRALPDGRLCVFDWDNAGPGDPSQELAVVLFEYGCGDADRVADLYAGYLAAGGPGRVRDLARFTQLIAQLGHILEVACRRWLAATDDAARADHAAWAAEFLDEPLTVDGLQELLDVTTRVGREIEPSRFREPSPAPEPQLLVGGDVTDELVRIGDTVRRPWDRHAPLVRAVLRYLEEAGFEGAPRFLGVDAADREVLSYLPGEVASRPRPDWFRDRDRLASVAILLRRYHAAVAGFNVSPALADLWVVEGLPPGIPDVAEPVEVLGHQDITPENVVFRDGEAVALIDFDLARPTSVLLEVVNTLVHWGQLAHPQDREPAMSDEEVFARCRVFVDAYGLDRDGRERLAALAAERSRRSWHLMEHRARVSGGGWQRMWDQGVGDVINRRVAWLTEQGPRLTAALLE</sequence>
<dbReference type="AlphaFoldDB" id="A0A542YMF5"/>
<dbReference type="PANTHER" id="PTHR40086:SF1">
    <property type="entry name" value="CELL CYCLE REGULATOR CCRZ"/>
    <property type="match status" value="1"/>
</dbReference>
<keyword evidence="2" id="KW-0808">Transferase</keyword>
<proteinExistence type="predicted"/>
<comment type="caution">
    <text evidence="2">The sequence shown here is derived from an EMBL/GenBank/DDBJ whole genome shotgun (WGS) entry which is preliminary data.</text>
</comment>
<protein>
    <submittedName>
        <fullName evidence="2">Ser/Thr protein kinase RdoA (MazF antagonist)</fullName>
    </submittedName>
</protein>
<feature type="domain" description="Aminoglycoside phosphotransferase" evidence="1">
    <location>
        <begin position="37"/>
        <end position="256"/>
    </location>
</feature>
<dbReference type="InterPro" id="IPR002575">
    <property type="entry name" value="Aminoglycoside_PTrfase"/>
</dbReference>
<dbReference type="SUPFAM" id="SSF56112">
    <property type="entry name" value="Protein kinase-like (PK-like)"/>
    <property type="match status" value="2"/>
</dbReference>
<feature type="domain" description="Aminoglycoside phosphotransferase" evidence="1">
    <location>
        <begin position="454"/>
        <end position="515"/>
    </location>
</feature>
<evidence type="ECO:0000313" key="3">
    <source>
        <dbReference type="Proteomes" id="UP000319516"/>
    </source>
</evidence>
<gene>
    <name evidence="2" type="ORF">FB467_0327</name>
</gene>
<dbReference type="OrthoDB" id="30633at2"/>
<evidence type="ECO:0000313" key="2">
    <source>
        <dbReference type="EMBL" id="TQL49262.1"/>
    </source>
</evidence>
<dbReference type="Pfam" id="PF01636">
    <property type="entry name" value="APH"/>
    <property type="match status" value="2"/>
</dbReference>
<dbReference type="GO" id="GO:0016301">
    <property type="term" value="F:kinase activity"/>
    <property type="evidence" value="ECO:0007669"/>
    <property type="project" value="UniProtKB-KW"/>
</dbReference>
<dbReference type="InterPro" id="IPR011009">
    <property type="entry name" value="Kinase-like_dom_sf"/>
</dbReference>
<reference evidence="2 3" key="1">
    <citation type="submission" date="2019-06" db="EMBL/GenBank/DDBJ databases">
        <title>Sequencing the genomes of 1000 actinobacteria strains.</title>
        <authorList>
            <person name="Klenk H.-P."/>
        </authorList>
    </citation>
    <scope>NUCLEOTIDE SEQUENCE [LARGE SCALE GENOMIC DNA]</scope>
    <source>
        <strain evidence="2 3">DSM 12335</strain>
    </source>
</reference>
<dbReference type="RefSeq" id="WP_141783537.1">
    <property type="nucleotide sequence ID" value="NZ_BAAAIK010000003.1"/>
</dbReference>